<dbReference type="Gene3D" id="3.40.50.2300">
    <property type="match status" value="1"/>
</dbReference>
<keyword evidence="4 10" id="KW-0597">Phosphoprotein</keyword>
<dbReference type="Proteomes" id="UP000515703">
    <property type="component" value="Chromosome"/>
</dbReference>
<evidence type="ECO:0000313" key="14">
    <source>
        <dbReference type="Proteomes" id="UP000515703"/>
    </source>
</evidence>
<dbReference type="PROSITE" id="PS00041">
    <property type="entry name" value="HTH_ARAC_FAMILY_1"/>
    <property type="match status" value="1"/>
</dbReference>
<dbReference type="SUPFAM" id="SSF52172">
    <property type="entry name" value="CheY-like"/>
    <property type="match status" value="1"/>
</dbReference>
<keyword evidence="14" id="KW-1185">Reference proteome</keyword>
<dbReference type="GO" id="GO:0005737">
    <property type="term" value="C:cytoplasm"/>
    <property type="evidence" value="ECO:0007669"/>
    <property type="project" value="UniProtKB-SubCell"/>
</dbReference>
<dbReference type="RefSeq" id="WP_185258696.1">
    <property type="nucleotide sequence ID" value="NZ_AP023368.1"/>
</dbReference>
<evidence type="ECO:0000256" key="6">
    <source>
        <dbReference type="ARBA" id="ARBA00023015"/>
    </source>
</evidence>
<keyword evidence="7" id="KW-0238">DNA-binding</keyword>
<evidence type="ECO:0000256" key="7">
    <source>
        <dbReference type="ARBA" id="ARBA00023125"/>
    </source>
</evidence>
<evidence type="ECO:0000259" key="11">
    <source>
        <dbReference type="PROSITE" id="PS01124"/>
    </source>
</evidence>
<evidence type="ECO:0000256" key="10">
    <source>
        <dbReference type="PROSITE-ProRule" id="PRU00169"/>
    </source>
</evidence>
<dbReference type="SUPFAM" id="SSF46689">
    <property type="entry name" value="Homeodomain-like"/>
    <property type="match status" value="2"/>
</dbReference>
<sequence length="345" mass="40824">MYRVIVVDDELVIRSGITNFINSEIEDFEVIHNFCDGAEAVDFLKTNDVDLVVSDIKMPHISGIELAKYIFENKPSVKVILLSGYREFEYARSAIQYGVKYYILKPTDFAEFKDVLVKMKTELEQMKSRKDQVLFMDKIKLLYSNILSNKKIEAQNILLSVFEDVKDNPVSKINQYFYDLYEIIFDKFNLYLKIQLNADKFNLNQLLALEDVNEIKLCALEILEKIFHLLLVEEEAPNVFLLQDIKDYVQEHLQEDISLQDVADKMFFSTVYFSRFFKKQTGETFSNYLLRVRMEQAVRLLEKNKKVTEISEACGYHDPSYFTRIFKEYYNYTPKDYARRFISNR</sequence>
<dbReference type="InterPro" id="IPR011006">
    <property type="entry name" value="CheY-like_superfamily"/>
</dbReference>
<dbReference type="Gene3D" id="1.10.10.60">
    <property type="entry name" value="Homeodomain-like"/>
    <property type="match status" value="2"/>
</dbReference>
<dbReference type="KEGG" id="acht:bsdcttw_14050"/>
<reference evidence="13 14" key="2">
    <citation type="submission" date="2020-08" db="EMBL/GenBank/DDBJ databases">
        <authorList>
            <person name="Ueki A."/>
            <person name="Tonouchi A."/>
        </authorList>
    </citation>
    <scope>NUCLEOTIDE SEQUENCE [LARGE SCALE GENOMIC DNA]</scope>
    <source>
        <strain evidence="13 14">CTTW</strain>
    </source>
</reference>
<dbReference type="AlphaFoldDB" id="A0A7I8DM17"/>
<dbReference type="InterPro" id="IPR001789">
    <property type="entry name" value="Sig_transdc_resp-reg_receiver"/>
</dbReference>
<dbReference type="PROSITE" id="PS50110">
    <property type="entry name" value="RESPONSE_REGULATORY"/>
    <property type="match status" value="1"/>
</dbReference>
<dbReference type="SMART" id="SM00448">
    <property type="entry name" value="REC"/>
    <property type="match status" value="1"/>
</dbReference>
<dbReference type="InterPro" id="IPR051552">
    <property type="entry name" value="HptR"/>
</dbReference>
<keyword evidence="3" id="KW-0963">Cytoplasm</keyword>
<organism evidence="13 14">
    <name type="scientific">Anaerocolumna chitinilytica</name>
    <dbReference type="NCBI Taxonomy" id="1727145"/>
    <lineage>
        <taxon>Bacteria</taxon>
        <taxon>Bacillati</taxon>
        <taxon>Bacillota</taxon>
        <taxon>Clostridia</taxon>
        <taxon>Lachnospirales</taxon>
        <taxon>Lachnospiraceae</taxon>
        <taxon>Anaerocolumna</taxon>
    </lineage>
</organism>
<keyword evidence="5" id="KW-0902">Two-component regulatory system</keyword>
<keyword evidence="6" id="KW-0805">Transcription regulation</keyword>
<dbReference type="PRINTS" id="PR00032">
    <property type="entry name" value="HTHARAC"/>
</dbReference>
<evidence type="ECO:0000259" key="12">
    <source>
        <dbReference type="PROSITE" id="PS50110"/>
    </source>
</evidence>
<feature type="domain" description="HTH araC/xylS-type" evidence="11">
    <location>
        <begin position="243"/>
        <end position="340"/>
    </location>
</feature>
<dbReference type="InterPro" id="IPR018062">
    <property type="entry name" value="HTH_AraC-typ_CS"/>
</dbReference>
<evidence type="ECO:0000256" key="1">
    <source>
        <dbReference type="ARBA" id="ARBA00004496"/>
    </source>
</evidence>
<gene>
    <name evidence="13" type="ORF">bsdcttw_14050</name>
</gene>
<dbReference type="Pfam" id="PF12833">
    <property type="entry name" value="HTH_18"/>
    <property type="match status" value="1"/>
</dbReference>
<dbReference type="InterPro" id="IPR009057">
    <property type="entry name" value="Homeodomain-like_sf"/>
</dbReference>
<comment type="subcellular location">
    <subcellularLocation>
        <location evidence="1">Cytoplasm</location>
    </subcellularLocation>
</comment>
<dbReference type="PANTHER" id="PTHR42713">
    <property type="entry name" value="HISTIDINE KINASE-RELATED"/>
    <property type="match status" value="1"/>
</dbReference>
<keyword evidence="8" id="KW-0804">Transcription</keyword>
<evidence type="ECO:0000256" key="4">
    <source>
        <dbReference type="ARBA" id="ARBA00022553"/>
    </source>
</evidence>
<dbReference type="Pfam" id="PF00072">
    <property type="entry name" value="Response_reg"/>
    <property type="match status" value="1"/>
</dbReference>
<evidence type="ECO:0000256" key="5">
    <source>
        <dbReference type="ARBA" id="ARBA00023012"/>
    </source>
</evidence>
<dbReference type="GO" id="GO:0003700">
    <property type="term" value="F:DNA-binding transcription factor activity"/>
    <property type="evidence" value="ECO:0007669"/>
    <property type="project" value="InterPro"/>
</dbReference>
<reference evidence="13 14" key="1">
    <citation type="submission" date="2020-08" db="EMBL/GenBank/DDBJ databases">
        <title>Draft genome sequencing of an Anaerocolumna strain isolated from anoxic soil subjected to BSD treatment.</title>
        <authorList>
            <person name="Uek A."/>
            <person name="Tonouchi A."/>
        </authorList>
    </citation>
    <scope>NUCLEOTIDE SEQUENCE [LARGE SCALE GENOMIC DNA]</scope>
    <source>
        <strain evidence="13 14">CTTW</strain>
    </source>
</reference>
<comment type="function">
    <text evidence="9">May play the central regulatory role in sporulation. It may be an element of the effector pathway responsible for the activation of sporulation genes in response to nutritional stress. Spo0A may act in concert with spo0H (a sigma factor) to control the expression of some genes that are critical to the sporulation process.</text>
</comment>
<dbReference type="CDD" id="cd17536">
    <property type="entry name" value="REC_YesN-like"/>
    <property type="match status" value="1"/>
</dbReference>
<evidence type="ECO:0000313" key="13">
    <source>
        <dbReference type="EMBL" id="BCJ98364.1"/>
    </source>
</evidence>
<feature type="modified residue" description="4-aspartylphosphate" evidence="10">
    <location>
        <position position="55"/>
    </location>
</feature>
<dbReference type="EMBL" id="AP023368">
    <property type="protein sequence ID" value="BCJ98364.1"/>
    <property type="molecule type" value="Genomic_DNA"/>
</dbReference>
<evidence type="ECO:0000256" key="3">
    <source>
        <dbReference type="ARBA" id="ARBA00022490"/>
    </source>
</evidence>
<dbReference type="GO" id="GO:0000160">
    <property type="term" value="P:phosphorelay signal transduction system"/>
    <property type="evidence" value="ECO:0007669"/>
    <property type="project" value="UniProtKB-KW"/>
</dbReference>
<evidence type="ECO:0000256" key="2">
    <source>
        <dbReference type="ARBA" id="ARBA00018672"/>
    </source>
</evidence>
<name>A0A7I8DM17_9FIRM</name>
<proteinExistence type="predicted"/>
<dbReference type="PANTHER" id="PTHR42713:SF3">
    <property type="entry name" value="TRANSCRIPTIONAL REGULATORY PROTEIN HPTR"/>
    <property type="match status" value="1"/>
</dbReference>
<evidence type="ECO:0000256" key="8">
    <source>
        <dbReference type="ARBA" id="ARBA00023163"/>
    </source>
</evidence>
<dbReference type="GO" id="GO:0043565">
    <property type="term" value="F:sequence-specific DNA binding"/>
    <property type="evidence" value="ECO:0007669"/>
    <property type="project" value="InterPro"/>
</dbReference>
<dbReference type="PROSITE" id="PS01124">
    <property type="entry name" value="HTH_ARAC_FAMILY_2"/>
    <property type="match status" value="1"/>
</dbReference>
<dbReference type="InterPro" id="IPR018060">
    <property type="entry name" value="HTH_AraC"/>
</dbReference>
<feature type="domain" description="Response regulatory" evidence="12">
    <location>
        <begin position="3"/>
        <end position="120"/>
    </location>
</feature>
<protein>
    <recommendedName>
        <fullName evidence="2">Stage 0 sporulation protein A homolog</fullName>
    </recommendedName>
</protein>
<evidence type="ECO:0000256" key="9">
    <source>
        <dbReference type="ARBA" id="ARBA00024867"/>
    </source>
</evidence>
<dbReference type="SMART" id="SM00342">
    <property type="entry name" value="HTH_ARAC"/>
    <property type="match status" value="1"/>
</dbReference>
<dbReference type="InterPro" id="IPR020449">
    <property type="entry name" value="Tscrpt_reg_AraC-type_HTH"/>
</dbReference>
<accession>A0A7I8DM17</accession>